<name>A0A0V0GUM2_SOLCH</name>
<dbReference type="EMBL" id="GEDG01032185">
    <property type="protein sequence ID" value="JAP10950.1"/>
    <property type="molecule type" value="Transcribed_RNA"/>
</dbReference>
<reference evidence="1" key="1">
    <citation type="submission" date="2015-12" db="EMBL/GenBank/DDBJ databases">
        <title>Gene expression during late stages of embryo sac development: a critical building block for successful pollen-pistil interactions.</title>
        <authorList>
            <person name="Liu Y."/>
            <person name="Joly V."/>
            <person name="Sabar M."/>
            <person name="Matton D.P."/>
        </authorList>
    </citation>
    <scope>NUCLEOTIDE SEQUENCE</scope>
</reference>
<dbReference type="AlphaFoldDB" id="A0A0V0GUM2"/>
<accession>A0A0V0GUM2</accession>
<organism evidence="1">
    <name type="scientific">Solanum chacoense</name>
    <name type="common">Chaco potato</name>
    <dbReference type="NCBI Taxonomy" id="4108"/>
    <lineage>
        <taxon>Eukaryota</taxon>
        <taxon>Viridiplantae</taxon>
        <taxon>Streptophyta</taxon>
        <taxon>Embryophyta</taxon>
        <taxon>Tracheophyta</taxon>
        <taxon>Spermatophyta</taxon>
        <taxon>Magnoliopsida</taxon>
        <taxon>eudicotyledons</taxon>
        <taxon>Gunneridae</taxon>
        <taxon>Pentapetalae</taxon>
        <taxon>asterids</taxon>
        <taxon>lamiids</taxon>
        <taxon>Solanales</taxon>
        <taxon>Solanaceae</taxon>
        <taxon>Solanoideae</taxon>
        <taxon>Solaneae</taxon>
        <taxon>Solanum</taxon>
    </lineage>
</organism>
<proteinExistence type="predicted"/>
<evidence type="ECO:0000313" key="1">
    <source>
        <dbReference type="EMBL" id="JAP10950.1"/>
    </source>
</evidence>
<sequence length="77" mass="8999">MVDHGITWRWLYLNPSSTGKELAIRMGLHDSIEHRRRKMVHANVLRMVNHCEPSDSTKSAEEIIGFANNQWVDKVRE</sequence>
<protein>
    <submittedName>
        <fullName evidence="1">Putative ovule protein</fullName>
    </submittedName>
</protein>